<proteinExistence type="predicted"/>
<dbReference type="Proteomes" id="UP000192536">
    <property type="component" value="Unassembled WGS sequence"/>
</dbReference>
<dbReference type="InterPro" id="IPR013321">
    <property type="entry name" value="Arc_rbn_hlx_hlx"/>
</dbReference>
<dbReference type="AlphaFoldDB" id="A0A1X0WAG5"/>
<organism evidence="2 3">
    <name type="scientific">Rouxiella badensis</name>
    <dbReference type="NCBI Taxonomy" id="1646377"/>
    <lineage>
        <taxon>Bacteria</taxon>
        <taxon>Pseudomonadati</taxon>
        <taxon>Pseudomonadota</taxon>
        <taxon>Gammaproteobacteria</taxon>
        <taxon>Enterobacterales</taxon>
        <taxon>Yersiniaceae</taxon>
        <taxon>Rouxiella</taxon>
    </lineage>
</organism>
<dbReference type="InterPro" id="IPR005569">
    <property type="entry name" value="Arc_DNA-bd_dom"/>
</dbReference>
<sequence length="101" mass="11447">MNGRSMNSEILQMIDDSISGASQTAETVKHYDEHSRIIIDQQRKMLADQNALSRYLMGEVTAILKGLMPDAAITEKYKSALKGLEDNQVIFDKQMEKITQR</sequence>
<evidence type="ECO:0000313" key="3">
    <source>
        <dbReference type="Proteomes" id="UP000192536"/>
    </source>
</evidence>
<name>A0A1X0WAG5_9GAMM</name>
<protein>
    <recommendedName>
        <fullName evidence="1">Arc-like DNA binding domain-containing protein</fullName>
    </recommendedName>
</protein>
<comment type="caution">
    <text evidence="2">The sequence shown here is derived from an EMBL/GenBank/DDBJ whole genome shotgun (WGS) entry which is preliminary data.</text>
</comment>
<dbReference type="Gene3D" id="1.10.1220.10">
    <property type="entry name" value="Met repressor-like"/>
    <property type="match status" value="1"/>
</dbReference>
<feature type="domain" description="Arc-like DNA binding" evidence="1">
    <location>
        <begin position="2"/>
        <end position="20"/>
    </location>
</feature>
<dbReference type="GO" id="GO:0043565">
    <property type="term" value="F:sequence-specific DNA binding"/>
    <property type="evidence" value="ECO:0007669"/>
    <property type="project" value="UniProtKB-ARBA"/>
</dbReference>
<dbReference type="GO" id="GO:0006355">
    <property type="term" value="P:regulation of DNA-templated transcription"/>
    <property type="evidence" value="ECO:0007669"/>
    <property type="project" value="InterPro"/>
</dbReference>
<reference evidence="2 3" key="1">
    <citation type="journal article" date="2017" name="Int. J. Syst. Evol. Microbiol.">
        <title>Rouxiella badensis sp. nov. and Rouxiella silvae sp. nov. isolated from peat bog soil in Germany and emendation of the genus description.</title>
        <authorList>
            <person name="Le Fleche-Mateos A."/>
            <person name="Kugler J.H."/>
            <person name="Hansen S.H."/>
            <person name="Syldatk C."/>
            <person name="Hausmann R."/>
            <person name="Lomprez F."/>
            <person name="Vandenbogaert M."/>
            <person name="Manuguerra J.C."/>
            <person name="Grimont P.A."/>
        </authorList>
    </citation>
    <scope>NUCLEOTIDE SEQUENCE [LARGE SCALE GENOMIC DNA]</scope>
    <source>
        <strain evidence="2 3">DSM 100043</strain>
    </source>
</reference>
<dbReference type="EMBL" id="MRWE01000043">
    <property type="protein sequence ID" value="ORJ23743.1"/>
    <property type="molecule type" value="Genomic_DNA"/>
</dbReference>
<gene>
    <name evidence="2" type="ORF">BS640_19595</name>
</gene>
<accession>A0A1X0WAG5</accession>
<evidence type="ECO:0000259" key="1">
    <source>
        <dbReference type="Pfam" id="PF03869"/>
    </source>
</evidence>
<evidence type="ECO:0000313" key="2">
    <source>
        <dbReference type="EMBL" id="ORJ23743.1"/>
    </source>
</evidence>
<dbReference type="Pfam" id="PF03869">
    <property type="entry name" value="Arc"/>
    <property type="match status" value="1"/>
</dbReference>
<keyword evidence="3" id="KW-1185">Reference proteome</keyword>